<proteinExistence type="predicted"/>
<protein>
    <submittedName>
        <fullName evidence="1">Uncharacterized protein</fullName>
    </submittedName>
</protein>
<sequence length="36" mass="3914">MAEAFAKIDGIDVIDSYSAPARASGEFNEKKKNLIN</sequence>
<dbReference type="EMBL" id="UINC01204996">
    <property type="protein sequence ID" value="SVE25977.1"/>
    <property type="molecule type" value="Genomic_DNA"/>
</dbReference>
<organism evidence="1">
    <name type="scientific">marine metagenome</name>
    <dbReference type="NCBI Taxonomy" id="408172"/>
    <lineage>
        <taxon>unclassified sequences</taxon>
        <taxon>metagenomes</taxon>
        <taxon>ecological metagenomes</taxon>
    </lineage>
</organism>
<evidence type="ECO:0000313" key="1">
    <source>
        <dbReference type="EMBL" id="SVE25977.1"/>
    </source>
</evidence>
<name>A0A383C0N5_9ZZZZ</name>
<accession>A0A383C0N5</accession>
<reference evidence="1" key="1">
    <citation type="submission" date="2018-05" db="EMBL/GenBank/DDBJ databases">
        <authorList>
            <person name="Lanie J.A."/>
            <person name="Ng W.-L."/>
            <person name="Kazmierczak K.M."/>
            <person name="Andrzejewski T.M."/>
            <person name="Davidsen T.M."/>
            <person name="Wayne K.J."/>
            <person name="Tettelin H."/>
            <person name="Glass J.I."/>
            <person name="Rusch D."/>
            <person name="Podicherti R."/>
            <person name="Tsui H.-C.T."/>
            <person name="Winkler M.E."/>
        </authorList>
    </citation>
    <scope>NUCLEOTIDE SEQUENCE</scope>
</reference>
<dbReference type="AlphaFoldDB" id="A0A383C0N5"/>
<gene>
    <name evidence="1" type="ORF">METZ01_LOCUS478831</name>
</gene>